<dbReference type="AlphaFoldDB" id="A0A4Q7RB75"/>
<protein>
    <submittedName>
        <fullName evidence="2">Uncharacterized protein</fullName>
    </submittedName>
</protein>
<keyword evidence="1" id="KW-1133">Transmembrane helix</keyword>
<dbReference type="EMBL" id="SGXM01000013">
    <property type="protein sequence ID" value="RZT29080.1"/>
    <property type="molecule type" value="Genomic_DNA"/>
</dbReference>
<keyword evidence="1" id="KW-0472">Membrane</keyword>
<evidence type="ECO:0000313" key="3">
    <source>
        <dbReference type="Proteomes" id="UP000291078"/>
    </source>
</evidence>
<comment type="caution">
    <text evidence="2">The sequence shown here is derived from an EMBL/GenBank/DDBJ whole genome shotgun (WGS) entry which is preliminary data.</text>
</comment>
<gene>
    <name evidence="2" type="ORF">EV147_5042</name>
</gene>
<organism evidence="2 3">
    <name type="scientific">Cupriavidus agavae</name>
    <dbReference type="NCBI Taxonomy" id="1001822"/>
    <lineage>
        <taxon>Bacteria</taxon>
        <taxon>Pseudomonadati</taxon>
        <taxon>Pseudomonadota</taxon>
        <taxon>Betaproteobacteria</taxon>
        <taxon>Burkholderiales</taxon>
        <taxon>Burkholderiaceae</taxon>
        <taxon>Cupriavidus</taxon>
    </lineage>
</organism>
<feature type="transmembrane region" description="Helical" evidence="1">
    <location>
        <begin position="104"/>
        <end position="122"/>
    </location>
</feature>
<keyword evidence="3" id="KW-1185">Reference proteome</keyword>
<evidence type="ECO:0000313" key="2">
    <source>
        <dbReference type="EMBL" id="RZT29080.1"/>
    </source>
</evidence>
<accession>A0A4Q7RB75</accession>
<evidence type="ECO:0000256" key="1">
    <source>
        <dbReference type="SAM" id="Phobius"/>
    </source>
</evidence>
<reference evidence="2 3" key="1">
    <citation type="journal article" date="2015" name="Stand. Genomic Sci.">
        <title>Genomic Encyclopedia of Bacterial and Archaeal Type Strains, Phase III: the genomes of soil and plant-associated and newly described type strains.</title>
        <authorList>
            <person name="Whitman W.B."/>
            <person name="Woyke T."/>
            <person name="Klenk H.P."/>
            <person name="Zhou Y."/>
            <person name="Lilburn T.G."/>
            <person name="Beck B.J."/>
            <person name="De Vos P."/>
            <person name="Vandamme P."/>
            <person name="Eisen J.A."/>
            <person name="Garrity G."/>
            <person name="Hugenholtz P."/>
            <person name="Kyrpides N.C."/>
        </authorList>
    </citation>
    <scope>NUCLEOTIDE SEQUENCE [LARGE SCALE GENOMIC DNA]</scope>
    <source>
        <strain evidence="2 3">ASC-9842</strain>
    </source>
</reference>
<sequence length="366" mass="39228">MSQLIKVTFKSTSGEETTAFATLHKDDTVELPKRMAVRVTTAVDAGEGYALVAHQRGSSVPLVHMEDAVYRLDTEHATGDGWLSRLADALTNPTKDQMQAYGRYYHTLSAACSVGCAGYVAGVQSINATVVINAACLLLGAAVLFALGAVLAKGEKDVWTICSWFCLVFGRVRHVGSTQCRSPAHARGSRPQRLRQSLLRSRFVGSPLEGTSGCVFSFFLPHGRRPVGTSPHQRSIPMDQIYGAGLASYPAGVLLRASVYSTNLRAAISLVCADDEMPYGVLSVNLPDAALADDEILVSADWNLPQDLKAALLATGKFVPTGRWNQVGMGRGEVWRILDADLLSQIAAARVVASRGRPARRMAAIA</sequence>
<proteinExistence type="predicted"/>
<name>A0A4Q7RB75_9BURK</name>
<dbReference type="Proteomes" id="UP000291078">
    <property type="component" value="Unassembled WGS sequence"/>
</dbReference>
<keyword evidence="1" id="KW-0812">Transmembrane</keyword>
<feature type="transmembrane region" description="Helical" evidence="1">
    <location>
        <begin position="128"/>
        <end position="151"/>
    </location>
</feature>